<comment type="caution">
    <text evidence="1">The sequence shown here is derived from an EMBL/GenBank/DDBJ whole genome shotgun (WGS) entry which is preliminary data.</text>
</comment>
<dbReference type="AlphaFoldDB" id="A0A9P8XRU1"/>
<dbReference type="EMBL" id="JAGTJQ010000014">
    <property type="protein sequence ID" value="KAH7012752.1"/>
    <property type="molecule type" value="Genomic_DNA"/>
</dbReference>
<evidence type="ECO:0000313" key="2">
    <source>
        <dbReference type="Proteomes" id="UP000756346"/>
    </source>
</evidence>
<protein>
    <submittedName>
        <fullName evidence="1">Uncharacterized protein</fullName>
    </submittedName>
</protein>
<organism evidence="1 2">
    <name type="scientific">Microdochium trichocladiopsis</name>
    <dbReference type="NCBI Taxonomy" id="1682393"/>
    <lineage>
        <taxon>Eukaryota</taxon>
        <taxon>Fungi</taxon>
        <taxon>Dikarya</taxon>
        <taxon>Ascomycota</taxon>
        <taxon>Pezizomycotina</taxon>
        <taxon>Sordariomycetes</taxon>
        <taxon>Xylariomycetidae</taxon>
        <taxon>Xylariales</taxon>
        <taxon>Microdochiaceae</taxon>
        <taxon>Microdochium</taxon>
    </lineage>
</organism>
<dbReference type="RefSeq" id="XP_046005017.1">
    <property type="nucleotide sequence ID" value="XM_046157535.1"/>
</dbReference>
<proteinExistence type="predicted"/>
<evidence type="ECO:0000313" key="1">
    <source>
        <dbReference type="EMBL" id="KAH7012752.1"/>
    </source>
</evidence>
<sequence>MATAQAARDSALLRSTPLPSSLVRSTVVLFCATGVPGLAEPSILPEQGYTSVYLFSSGGRGCLSTASVSAYDQTSGVEATFMPLLDLWDSVVEARSRTGPDAVMHE</sequence>
<reference evidence="1" key="1">
    <citation type="journal article" date="2021" name="Nat. Commun.">
        <title>Genetic determinants of endophytism in the Arabidopsis root mycobiome.</title>
        <authorList>
            <person name="Mesny F."/>
            <person name="Miyauchi S."/>
            <person name="Thiergart T."/>
            <person name="Pickel B."/>
            <person name="Atanasova L."/>
            <person name="Karlsson M."/>
            <person name="Huettel B."/>
            <person name="Barry K.W."/>
            <person name="Haridas S."/>
            <person name="Chen C."/>
            <person name="Bauer D."/>
            <person name="Andreopoulos W."/>
            <person name="Pangilinan J."/>
            <person name="LaButti K."/>
            <person name="Riley R."/>
            <person name="Lipzen A."/>
            <person name="Clum A."/>
            <person name="Drula E."/>
            <person name="Henrissat B."/>
            <person name="Kohler A."/>
            <person name="Grigoriev I.V."/>
            <person name="Martin F.M."/>
            <person name="Hacquard S."/>
        </authorList>
    </citation>
    <scope>NUCLEOTIDE SEQUENCE</scope>
    <source>
        <strain evidence="1">MPI-CAGE-CH-0230</strain>
    </source>
</reference>
<dbReference type="GeneID" id="70187081"/>
<keyword evidence="2" id="KW-1185">Reference proteome</keyword>
<gene>
    <name evidence="1" type="ORF">B0I36DRAFT_356114</name>
</gene>
<dbReference type="Proteomes" id="UP000756346">
    <property type="component" value="Unassembled WGS sequence"/>
</dbReference>
<name>A0A9P8XRU1_9PEZI</name>
<accession>A0A9P8XRU1</accession>